<reference evidence="1" key="1">
    <citation type="journal article" date="2014" name="Front. Microbiol.">
        <title>High frequency of phylogenetically diverse reductive dehalogenase-homologous genes in deep subseafloor sedimentary metagenomes.</title>
        <authorList>
            <person name="Kawai M."/>
            <person name="Futagami T."/>
            <person name="Toyoda A."/>
            <person name="Takaki Y."/>
            <person name="Nishi S."/>
            <person name="Hori S."/>
            <person name="Arai W."/>
            <person name="Tsubouchi T."/>
            <person name="Morono Y."/>
            <person name="Uchiyama I."/>
            <person name="Ito T."/>
            <person name="Fujiyama A."/>
            <person name="Inagaki F."/>
            <person name="Takami H."/>
        </authorList>
    </citation>
    <scope>NUCLEOTIDE SEQUENCE</scope>
    <source>
        <strain evidence="1">Expedition CK06-06</strain>
    </source>
</reference>
<sequence>MSKEKNNNQKKEEIIYFGEKNIICFACGQKINPETEICPYCGISQRNSIDSY</sequence>
<dbReference type="AlphaFoldDB" id="X1I775"/>
<name>X1I775_9ZZZZ</name>
<proteinExistence type="predicted"/>
<protein>
    <recommendedName>
        <fullName evidence="2">Zinc-ribbon domain-containing protein</fullName>
    </recommendedName>
</protein>
<evidence type="ECO:0000313" key="1">
    <source>
        <dbReference type="EMBL" id="GAH78256.1"/>
    </source>
</evidence>
<comment type="caution">
    <text evidence="1">The sequence shown here is derived from an EMBL/GenBank/DDBJ whole genome shotgun (WGS) entry which is preliminary data.</text>
</comment>
<dbReference type="EMBL" id="BARU01037851">
    <property type="protein sequence ID" value="GAH78256.1"/>
    <property type="molecule type" value="Genomic_DNA"/>
</dbReference>
<gene>
    <name evidence="1" type="ORF">S03H2_58911</name>
</gene>
<accession>X1I775</accession>
<organism evidence="1">
    <name type="scientific">marine sediment metagenome</name>
    <dbReference type="NCBI Taxonomy" id="412755"/>
    <lineage>
        <taxon>unclassified sequences</taxon>
        <taxon>metagenomes</taxon>
        <taxon>ecological metagenomes</taxon>
    </lineage>
</organism>
<evidence type="ECO:0008006" key="2">
    <source>
        <dbReference type="Google" id="ProtNLM"/>
    </source>
</evidence>